<dbReference type="NCBIfam" id="TIGR03026">
    <property type="entry name" value="NDP-sugDHase"/>
    <property type="match status" value="1"/>
</dbReference>
<dbReference type="SUPFAM" id="SSF48179">
    <property type="entry name" value="6-phosphogluconate dehydrogenase C-terminal domain-like"/>
    <property type="match status" value="1"/>
</dbReference>
<evidence type="ECO:0000256" key="1">
    <source>
        <dbReference type="ARBA" id="ARBA00004701"/>
    </source>
</evidence>
<feature type="binding site" evidence="9">
    <location>
        <position position="264"/>
    </location>
    <ligand>
        <name>substrate</name>
    </ligand>
</feature>
<comment type="caution">
    <text evidence="12">The sequence shown here is derived from an EMBL/GenBank/DDBJ whole genome shotgun (WGS) entry which is preliminary data.</text>
</comment>
<accession>A0A9D9NB29</accession>
<evidence type="ECO:0000256" key="6">
    <source>
        <dbReference type="ARBA" id="ARBA00047473"/>
    </source>
</evidence>
<dbReference type="InterPro" id="IPR036291">
    <property type="entry name" value="NAD(P)-bd_dom_sf"/>
</dbReference>
<gene>
    <name evidence="12" type="ORF">IAB99_04365</name>
</gene>
<reference evidence="12" key="2">
    <citation type="journal article" date="2021" name="PeerJ">
        <title>Extensive microbial diversity within the chicken gut microbiome revealed by metagenomics and culture.</title>
        <authorList>
            <person name="Gilroy R."/>
            <person name="Ravi A."/>
            <person name="Getino M."/>
            <person name="Pursley I."/>
            <person name="Horton D.L."/>
            <person name="Alikhan N.F."/>
            <person name="Baker D."/>
            <person name="Gharbi K."/>
            <person name="Hall N."/>
            <person name="Watson M."/>
            <person name="Adriaenssens E.M."/>
            <person name="Foster-Nyarko E."/>
            <person name="Jarju S."/>
            <person name="Secka A."/>
            <person name="Antonio M."/>
            <person name="Oren A."/>
            <person name="Chaudhuri R.R."/>
            <person name="La Ragione R."/>
            <person name="Hildebrand F."/>
            <person name="Pallen M.J."/>
        </authorList>
    </citation>
    <scope>NUCLEOTIDE SEQUENCE</scope>
    <source>
        <strain evidence="12">B1-15692</strain>
    </source>
</reference>
<feature type="binding site" evidence="10">
    <location>
        <position position="270"/>
    </location>
    <ligand>
        <name>NAD(+)</name>
        <dbReference type="ChEBI" id="CHEBI:57540"/>
    </ligand>
</feature>
<evidence type="ECO:0000256" key="2">
    <source>
        <dbReference type="ARBA" id="ARBA00006601"/>
    </source>
</evidence>
<keyword evidence="4 7" id="KW-0560">Oxidoreductase</keyword>
<evidence type="ECO:0000259" key="11">
    <source>
        <dbReference type="SMART" id="SM00984"/>
    </source>
</evidence>
<feature type="binding site" evidence="9">
    <location>
        <position position="211"/>
    </location>
    <ligand>
        <name>substrate</name>
    </ligand>
</feature>
<dbReference type="SMART" id="SM00984">
    <property type="entry name" value="UDPG_MGDP_dh_C"/>
    <property type="match status" value="1"/>
</dbReference>
<feature type="binding site" evidence="10">
    <location>
        <position position="36"/>
    </location>
    <ligand>
        <name>NAD(+)</name>
        <dbReference type="ChEBI" id="CHEBI:57540"/>
    </ligand>
</feature>
<organism evidence="12 13">
    <name type="scientific">Candidatus Cryptobacteroides faecipullorum</name>
    <dbReference type="NCBI Taxonomy" id="2840764"/>
    <lineage>
        <taxon>Bacteria</taxon>
        <taxon>Pseudomonadati</taxon>
        <taxon>Bacteroidota</taxon>
        <taxon>Bacteroidia</taxon>
        <taxon>Bacteroidales</taxon>
        <taxon>Candidatus Cryptobacteroides</taxon>
    </lineage>
</organism>
<sequence>MTTKIAVAGTGYVGLSLATLLSLHNRVVAVDVIPEKVDLINSRKSPIHDEYIEKYLAEKQLDLTATLDGASAYRDADFVVIAAPTNYDPKKNFFDTSHVEEVIDLVRSVNRRAVMVIKSTIPVGYCDSLYKRYGKDLRLLFFPEFLRESKALYDNLYPSRIIAGIPSSDIASDREGLEKAAHAFAALLQEGAIKENIDTLYMGMTEAEAVKLFANTYLALRVSYFNELDTYAEMKGLDTRSIIDGVCLDPRIGSHYNNPSFGYGGYCLPKDTKQLLANYADVPENLIQAIVESNRTRKDFIADRVLSLAGAYGANSSWDAAQEHNVVIGVYRLTMKSNSDNFRQSSIQGVMKRIKAKGAQVIIYEPTLEDGTTFFGSVVVNDLDKFKSQSNAIIANRYDACLDDVRNKVYTRDIFRRD</sequence>
<evidence type="ECO:0000256" key="8">
    <source>
        <dbReference type="PIRSR" id="PIRSR500134-1"/>
    </source>
</evidence>
<proteinExistence type="inferred from homology"/>
<feature type="binding site" evidence="10">
    <location>
        <position position="120"/>
    </location>
    <ligand>
        <name>NAD(+)</name>
        <dbReference type="ChEBI" id="CHEBI:57540"/>
    </ligand>
</feature>
<evidence type="ECO:0000256" key="3">
    <source>
        <dbReference type="ARBA" id="ARBA00012954"/>
    </source>
</evidence>
<protein>
    <recommendedName>
        <fullName evidence="3 7">UDP-glucose 6-dehydrogenase</fullName>
        <ecNumber evidence="3 7">1.1.1.22</ecNumber>
    </recommendedName>
</protein>
<dbReference type="EC" id="1.1.1.22" evidence="3 7"/>
<keyword evidence="5 7" id="KW-0520">NAD</keyword>
<evidence type="ECO:0000256" key="7">
    <source>
        <dbReference type="PIRNR" id="PIRNR000124"/>
    </source>
</evidence>
<feature type="binding site" evidence="9">
    <location>
        <position position="336"/>
    </location>
    <ligand>
        <name>substrate</name>
    </ligand>
</feature>
<dbReference type="InterPro" id="IPR013328">
    <property type="entry name" value="6PGD_dom2"/>
</dbReference>
<dbReference type="InterPro" id="IPR028357">
    <property type="entry name" value="UDPglc_DH_bac"/>
</dbReference>
<feature type="binding site" evidence="10">
    <location>
        <position position="31"/>
    </location>
    <ligand>
        <name>NAD(+)</name>
        <dbReference type="ChEBI" id="CHEBI:57540"/>
    </ligand>
</feature>
<feature type="active site" description="Nucleophile" evidence="8">
    <location>
        <position position="267"/>
    </location>
</feature>
<feature type="binding site" evidence="9">
    <location>
        <position position="335"/>
    </location>
    <ligand>
        <name>substrate</name>
    </ligand>
</feature>
<dbReference type="InterPro" id="IPR036220">
    <property type="entry name" value="UDP-Glc/GDP-Man_DH_C_sf"/>
</dbReference>
<comment type="catalytic activity">
    <reaction evidence="6 7">
        <text>UDP-alpha-D-glucose + 2 NAD(+) + H2O = UDP-alpha-D-glucuronate + 2 NADH + 3 H(+)</text>
        <dbReference type="Rhea" id="RHEA:23596"/>
        <dbReference type="ChEBI" id="CHEBI:15377"/>
        <dbReference type="ChEBI" id="CHEBI:15378"/>
        <dbReference type="ChEBI" id="CHEBI:57540"/>
        <dbReference type="ChEBI" id="CHEBI:57945"/>
        <dbReference type="ChEBI" id="CHEBI:58052"/>
        <dbReference type="ChEBI" id="CHEBI:58885"/>
        <dbReference type="EC" id="1.1.1.22"/>
    </reaction>
</comment>
<evidence type="ECO:0000313" key="13">
    <source>
        <dbReference type="Proteomes" id="UP000823660"/>
    </source>
</evidence>
<dbReference type="PIRSF" id="PIRSF000124">
    <property type="entry name" value="UDPglc_GDPman_dh"/>
    <property type="match status" value="1"/>
</dbReference>
<comment type="pathway">
    <text evidence="1">Nucleotide-sugar biosynthesis; UDP-alpha-D-glucuronate biosynthesis; UDP-alpha-D-glucuronate from UDP-alpha-D-glucose: step 1/1.</text>
</comment>
<evidence type="ECO:0000256" key="5">
    <source>
        <dbReference type="ARBA" id="ARBA00023027"/>
    </source>
</evidence>
<dbReference type="Gene3D" id="1.10.1040.10">
    <property type="entry name" value="N-(1-d-carboxylethyl)-l-norvaline Dehydrogenase, domain 2"/>
    <property type="match status" value="1"/>
</dbReference>
<dbReference type="PIRSF" id="PIRSF500134">
    <property type="entry name" value="UDPglc_DH_bac"/>
    <property type="match status" value="1"/>
</dbReference>
<dbReference type="GO" id="GO:0003979">
    <property type="term" value="F:UDP-glucose 6-dehydrogenase activity"/>
    <property type="evidence" value="ECO:0007669"/>
    <property type="project" value="UniProtKB-EC"/>
</dbReference>
<feature type="binding site" evidence="10">
    <location>
        <position position="85"/>
    </location>
    <ligand>
        <name>NAD(+)</name>
        <dbReference type="ChEBI" id="CHEBI:57540"/>
    </ligand>
</feature>
<evidence type="ECO:0000256" key="4">
    <source>
        <dbReference type="ARBA" id="ARBA00023002"/>
    </source>
</evidence>
<feature type="binding site" evidence="10">
    <location>
        <position position="148"/>
    </location>
    <ligand>
        <name>NAD(+)</name>
        <dbReference type="ChEBI" id="CHEBI:57540"/>
    </ligand>
</feature>
<dbReference type="InterPro" id="IPR014026">
    <property type="entry name" value="UDP-Glc/GDP-Man_DH_dimer"/>
</dbReference>
<dbReference type="PANTHER" id="PTHR43750">
    <property type="entry name" value="UDP-GLUCOSE 6-DEHYDROGENASE TUAD"/>
    <property type="match status" value="1"/>
</dbReference>
<evidence type="ECO:0000256" key="10">
    <source>
        <dbReference type="PIRSR" id="PIRSR500134-3"/>
    </source>
</evidence>
<dbReference type="InterPro" id="IPR008927">
    <property type="entry name" value="6-PGluconate_DH-like_C_sf"/>
</dbReference>
<evidence type="ECO:0000313" key="12">
    <source>
        <dbReference type="EMBL" id="MBO8466981.1"/>
    </source>
</evidence>
<dbReference type="Pfam" id="PF03721">
    <property type="entry name" value="UDPG_MGDP_dh_N"/>
    <property type="match status" value="1"/>
</dbReference>
<feature type="binding site" evidence="9">
    <location>
        <begin position="145"/>
        <end position="148"/>
    </location>
    <ligand>
        <name>substrate</name>
    </ligand>
</feature>
<feature type="binding site" evidence="9">
    <location>
        <position position="418"/>
    </location>
    <ligand>
        <name>substrate</name>
    </ligand>
</feature>
<reference evidence="12" key="1">
    <citation type="submission" date="2020-10" db="EMBL/GenBank/DDBJ databases">
        <authorList>
            <person name="Gilroy R."/>
        </authorList>
    </citation>
    <scope>NUCLEOTIDE SEQUENCE</scope>
    <source>
        <strain evidence="12">B1-15692</strain>
    </source>
</reference>
<dbReference type="InterPro" id="IPR014027">
    <property type="entry name" value="UDP-Glc/GDP-Man_DH_C"/>
</dbReference>
<dbReference type="SUPFAM" id="SSF52413">
    <property type="entry name" value="UDP-glucose/GDP-mannose dehydrogenase C-terminal domain"/>
    <property type="match status" value="1"/>
</dbReference>
<evidence type="ECO:0000256" key="9">
    <source>
        <dbReference type="PIRSR" id="PIRSR500134-2"/>
    </source>
</evidence>
<feature type="binding site" evidence="10">
    <location>
        <position position="343"/>
    </location>
    <ligand>
        <name>NAD(+)</name>
        <dbReference type="ChEBI" id="CHEBI:57540"/>
    </ligand>
</feature>
<dbReference type="GO" id="GO:0000271">
    <property type="term" value="P:polysaccharide biosynthetic process"/>
    <property type="evidence" value="ECO:0007669"/>
    <property type="project" value="InterPro"/>
</dbReference>
<comment type="similarity">
    <text evidence="2 7">Belongs to the UDP-glucose/GDP-mannose dehydrogenase family.</text>
</comment>
<dbReference type="PANTHER" id="PTHR43750:SF2">
    <property type="entry name" value="UDP-GLUCOSE 6-DEHYDROGENASE"/>
    <property type="match status" value="1"/>
</dbReference>
<dbReference type="SUPFAM" id="SSF51735">
    <property type="entry name" value="NAD(P)-binding Rossmann-fold domains"/>
    <property type="match status" value="1"/>
</dbReference>
<dbReference type="Proteomes" id="UP000823660">
    <property type="component" value="Unassembled WGS sequence"/>
</dbReference>
<dbReference type="GO" id="GO:0051287">
    <property type="term" value="F:NAD binding"/>
    <property type="evidence" value="ECO:0007669"/>
    <property type="project" value="InterPro"/>
</dbReference>
<dbReference type="InterPro" id="IPR017476">
    <property type="entry name" value="UDP-Glc/GDP-Man"/>
</dbReference>
<dbReference type="Pfam" id="PF00984">
    <property type="entry name" value="UDPG_MGDP_dh"/>
    <property type="match status" value="1"/>
</dbReference>
<dbReference type="EMBL" id="JADIMH010000022">
    <property type="protein sequence ID" value="MBO8466981.1"/>
    <property type="molecule type" value="Genomic_DNA"/>
</dbReference>
<dbReference type="Pfam" id="PF03720">
    <property type="entry name" value="UDPG_MGDP_dh_C"/>
    <property type="match status" value="1"/>
</dbReference>
<feature type="binding site" evidence="9">
    <location>
        <begin position="256"/>
        <end position="260"/>
    </location>
    <ligand>
        <name>substrate</name>
    </ligand>
</feature>
<name>A0A9D9NB29_9BACT</name>
<feature type="domain" description="UDP-glucose/GDP-mannose dehydrogenase C-terminal" evidence="11">
    <location>
        <begin position="329"/>
        <end position="417"/>
    </location>
</feature>
<dbReference type="AlphaFoldDB" id="A0A9D9NB29"/>
<dbReference type="InterPro" id="IPR001732">
    <property type="entry name" value="UDP-Glc/GDP-Man_DH_N"/>
</dbReference>
<dbReference type="Gene3D" id="3.40.50.720">
    <property type="entry name" value="NAD(P)-binding Rossmann-like Domain"/>
    <property type="match status" value="2"/>
</dbReference>